<evidence type="ECO:0000313" key="3">
    <source>
        <dbReference type="Proteomes" id="UP000708208"/>
    </source>
</evidence>
<evidence type="ECO:0000313" key="2">
    <source>
        <dbReference type="EMBL" id="CAG7720357.1"/>
    </source>
</evidence>
<feature type="signal peptide" evidence="1">
    <location>
        <begin position="1"/>
        <end position="23"/>
    </location>
</feature>
<comment type="caution">
    <text evidence="2">The sequence shown here is derived from an EMBL/GenBank/DDBJ whole genome shotgun (WGS) entry which is preliminary data.</text>
</comment>
<organism evidence="2 3">
    <name type="scientific">Allacma fusca</name>
    <dbReference type="NCBI Taxonomy" id="39272"/>
    <lineage>
        <taxon>Eukaryota</taxon>
        <taxon>Metazoa</taxon>
        <taxon>Ecdysozoa</taxon>
        <taxon>Arthropoda</taxon>
        <taxon>Hexapoda</taxon>
        <taxon>Collembola</taxon>
        <taxon>Symphypleona</taxon>
        <taxon>Sminthuridae</taxon>
        <taxon>Allacma</taxon>
    </lineage>
</organism>
<dbReference type="Proteomes" id="UP000708208">
    <property type="component" value="Unassembled WGS sequence"/>
</dbReference>
<keyword evidence="1" id="KW-0732">Signal</keyword>
<sequence>MRTAALFVCFLALASTVLKVVNAQFGYGYRNWLGLALPINPMSGECLPDGSDCTRTPDCCSGHCKWGYPTNTCIPSPCGCPQPPWTDEPIYEICKDYMRLCYGDHRLCCTGYCHMGHQCETAPCRPCE</sequence>
<proteinExistence type="predicted"/>
<evidence type="ECO:0000256" key="1">
    <source>
        <dbReference type="SAM" id="SignalP"/>
    </source>
</evidence>
<protein>
    <submittedName>
        <fullName evidence="2">Uncharacterized protein</fullName>
    </submittedName>
</protein>
<gene>
    <name evidence="2" type="ORF">AFUS01_LOCUS9638</name>
</gene>
<name>A0A8J2JKN9_9HEXA</name>
<reference evidence="2" key="1">
    <citation type="submission" date="2021-06" db="EMBL/GenBank/DDBJ databases">
        <authorList>
            <person name="Hodson N. C."/>
            <person name="Mongue J. A."/>
            <person name="Jaron S. K."/>
        </authorList>
    </citation>
    <scope>NUCLEOTIDE SEQUENCE</scope>
</reference>
<keyword evidence="3" id="KW-1185">Reference proteome</keyword>
<dbReference type="EMBL" id="CAJVCH010069990">
    <property type="protein sequence ID" value="CAG7720357.1"/>
    <property type="molecule type" value="Genomic_DNA"/>
</dbReference>
<feature type="chain" id="PRO_5035262331" evidence="1">
    <location>
        <begin position="24"/>
        <end position="128"/>
    </location>
</feature>
<accession>A0A8J2JKN9</accession>
<dbReference type="AlphaFoldDB" id="A0A8J2JKN9"/>